<dbReference type="HOGENOM" id="CLU_1337128_0_0_1"/>
<accession>H3AZR1</accession>
<keyword evidence="2" id="KW-1185">Reference proteome</keyword>
<dbReference type="EMBL" id="AFYH01091235">
    <property type="status" value="NOT_ANNOTATED_CDS"/>
    <property type="molecule type" value="Genomic_DNA"/>
</dbReference>
<dbReference type="InterPro" id="IPR027932">
    <property type="entry name" value="DUF4606"/>
</dbReference>
<name>H3AZR1_LATCH</name>
<evidence type="ECO:0000313" key="2">
    <source>
        <dbReference type="Proteomes" id="UP000008672"/>
    </source>
</evidence>
<dbReference type="Proteomes" id="UP000008672">
    <property type="component" value="Unassembled WGS sequence"/>
</dbReference>
<dbReference type="Pfam" id="PF15379">
    <property type="entry name" value="DUF4606"/>
    <property type="match status" value="1"/>
</dbReference>
<organism evidence="1 2">
    <name type="scientific">Latimeria chalumnae</name>
    <name type="common">Coelacanth</name>
    <dbReference type="NCBI Taxonomy" id="7897"/>
    <lineage>
        <taxon>Eukaryota</taxon>
        <taxon>Metazoa</taxon>
        <taxon>Chordata</taxon>
        <taxon>Craniata</taxon>
        <taxon>Vertebrata</taxon>
        <taxon>Euteleostomi</taxon>
        <taxon>Coelacanthiformes</taxon>
        <taxon>Coelacanthidae</taxon>
        <taxon>Latimeria</taxon>
    </lineage>
</organism>
<dbReference type="eggNOG" id="ENOG502S4XK">
    <property type="taxonomic scope" value="Eukaryota"/>
</dbReference>
<reference evidence="1" key="2">
    <citation type="submission" date="2025-08" db="UniProtKB">
        <authorList>
            <consortium name="Ensembl"/>
        </authorList>
    </citation>
    <scope>IDENTIFICATION</scope>
</reference>
<protein>
    <submittedName>
        <fullName evidence="1">Uncharacterized protein</fullName>
    </submittedName>
</protein>
<dbReference type="Bgee" id="ENSLACG00000013319">
    <property type="expression patterns" value="Expressed in muscle tissue and 4 other cell types or tissues"/>
</dbReference>
<dbReference type="AlphaFoldDB" id="H3AZR1"/>
<reference evidence="2" key="1">
    <citation type="submission" date="2011-08" db="EMBL/GenBank/DDBJ databases">
        <title>The draft genome of Latimeria chalumnae.</title>
        <authorList>
            <person name="Di Palma F."/>
            <person name="Alfoldi J."/>
            <person name="Johnson J."/>
            <person name="Berlin A."/>
            <person name="Gnerre S."/>
            <person name="Jaffe D."/>
            <person name="MacCallum I."/>
            <person name="Young S."/>
            <person name="Walker B.J."/>
            <person name="Lander E."/>
            <person name="Lindblad-Toh K."/>
        </authorList>
    </citation>
    <scope>NUCLEOTIDE SEQUENCE [LARGE SCALE GENOMIC DNA]</scope>
    <source>
        <strain evidence="2">Wild caught</strain>
    </source>
</reference>
<proteinExistence type="predicted"/>
<dbReference type="FunCoup" id="H3AZR1">
    <property type="interactions" value="9"/>
</dbReference>
<dbReference type="PANTHER" id="PTHR35256">
    <property type="entry name" value="CHROMOSOME 8 OPEN READING FRAME 48"/>
    <property type="match status" value="1"/>
</dbReference>
<dbReference type="Ensembl" id="ENSLACT00000015238.1">
    <property type="protein sequence ID" value="ENSLACP00000015132.1"/>
    <property type="gene ID" value="ENSLACG00000013319.1"/>
</dbReference>
<dbReference type="InParanoid" id="H3AZR1"/>
<dbReference type="PANTHER" id="PTHR35256:SF1">
    <property type="entry name" value="EXPRESSED SEQUENCE AI429214"/>
    <property type="match status" value="1"/>
</dbReference>
<evidence type="ECO:0000313" key="1">
    <source>
        <dbReference type="Ensembl" id="ENSLACP00000015132.1"/>
    </source>
</evidence>
<dbReference type="EMBL" id="AFYH01091234">
    <property type="status" value="NOT_ANNOTATED_CDS"/>
    <property type="molecule type" value="Genomic_DNA"/>
</dbReference>
<dbReference type="GeneTree" id="ENSGT00940000166620"/>
<sequence length="205" mass="23602">MCRVAVVFYFGARNYILTPVSGFVHSILEQRRRHAFYSRRSLQTTGTPAKEQHALRSYCSAKIRLIEQRAKAGQPDRCRRQRQTLGALSRETGPSDANCAVPDCLWNRIQLKMITEAVRQALGAEMHEPSRCPACLQKKAELMKRNFIKLKKAQVEAAVLREKIEEQIYTRDPITLIGEIQRDLPRPSDSPSEIWRRLAERRKTA</sequence>
<reference evidence="1" key="3">
    <citation type="submission" date="2025-09" db="UniProtKB">
        <authorList>
            <consortium name="Ensembl"/>
        </authorList>
    </citation>
    <scope>IDENTIFICATION</scope>
</reference>
<dbReference type="OMA" id="GDINCIV"/>